<dbReference type="Gene3D" id="3.90.79.10">
    <property type="entry name" value="Nucleoside Triphosphate Pyrophosphohydrolase"/>
    <property type="match status" value="1"/>
</dbReference>
<evidence type="ECO:0000259" key="4">
    <source>
        <dbReference type="PROSITE" id="PS51462"/>
    </source>
</evidence>
<evidence type="ECO:0000256" key="1">
    <source>
        <dbReference type="ARBA" id="ARBA00001946"/>
    </source>
</evidence>
<evidence type="ECO:0000256" key="3">
    <source>
        <dbReference type="RuleBase" id="RU003476"/>
    </source>
</evidence>
<dbReference type="PROSITE" id="PS51462">
    <property type="entry name" value="NUDIX"/>
    <property type="match status" value="1"/>
</dbReference>
<dbReference type="PANTHER" id="PTHR43046">
    <property type="entry name" value="GDP-MANNOSE MANNOSYL HYDROLASE"/>
    <property type="match status" value="1"/>
</dbReference>
<gene>
    <name evidence="5" type="ORF">A2936_02505</name>
</gene>
<dbReference type="PANTHER" id="PTHR43046:SF14">
    <property type="entry name" value="MUTT_NUDIX FAMILY PROTEIN"/>
    <property type="match status" value="1"/>
</dbReference>
<dbReference type="InterPro" id="IPR020476">
    <property type="entry name" value="Nudix_hydrolase"/>
</dbReference>
<accession>A0A1F7UR65</accession>
<dbReference type="AlphaFoldDB" id="A0A1F7UR65"/>
<dbReference type="SUPFAM" id="SSF55811">
    <property type="entry name" value="Nudix"/>
    <property type="match status" value="1"/>
</dbReference>
<dbReference type="PROSITE" id="PS00893">
    <property type="entry name" value="NUDIX_BOX"/>
    <property type="match status" value="1"/>
</dbReference>
<keyword evidence="2 3" id="KW-0378">Hydrolase</keyword>
<dbReference type="EMBL" id="MGEK01000039">
    <property type="protein sequence ID" value="OGL80214.1"/>
    <property type="molecule type" value="Genomic_DNA"/>
</dbReference>
<dbReference type="Pfam" id="PF00293">
    <property type="entry name" value="NUDIX"/>
    <property type="match status" value="1"/>
</dbReference>
<dbReference type="InterPro" id="IPR020084">
    <property type="entry name" value="NUDIX_hydrolase_CS"/>
</dbReference>
<evidence type="ECO:0000313" key="5">
    <source>
        <dbReference type="EMBL" id="OGL80214.1"/>
    </source>
</evidence>
<protein>
    <recommendedName>
        <fullName evidence="4">Nudix hydrolase domain-containing protein</fullName>
    </recommendedName>
</protein>
<dbReference type="Proteomes" id="UP000176846">
    <property type="component" value="Unassembled WGS sequence"/>
</dbReference>
<evidence type="ECO:0000256" key="2">
    <source>
        <dbReference type="ARBA" id="ARBA00022801"/>
    </source>
</evidence>
<feature type="domain" description="Nudix hydrolase" evidence="4">
    <location>
        <begin position="4"/>
        <end position="138"/>
    </location>
</feature>
<dbReference type="InterPro" id="IPR000086">
    <property type="entry name" value="NUDIX_hydrolase_dom"/>
</dbReference>
<name>A0A1F7UR65_9BACT</name>
<organism evidence="5 6">
    <name type="scientific">Candidatus Uhrbacteria bacterium RIFCSPLOWO2_01_FULL_47_25</name>
    <dbReference type="NCBI Taxonomy" id="1802402"/>
    <lineage>
        <taxon>Bacteria</taxon>
        <taxon>Candidatus Uhriibacteriota</taxon>
    </lineage>
</organism>
<evidence type="ECO:0000313" key="6">
    <source>
        <dbReference type="Proteomes" id="UP000176846"/>
    </source>
</evidence>
<dbReference type="GO" id="GO:0016787">
    <property type="term" value="F:hydrolase activity"/>
    <property type="evidence" value="ECO:0007669"/>
    <property type="project" value="UniProtKB-KW"/>
</dbReference>
<comment type="cofactor">
    <cofactor evidence="1">
        <name>Mg(2+)</name>
        <dbReference type="ChEBI" id="CHEBI:18420"/>
    </cofactor>
</comment>
<comment type="caution">
    <text evidence="5">The sequence shown here is derived from an EMBL/GenBank/DDBJ whole genome shotgun (WGS) entry which is preliminary data.</text>
</comment>
<dbReference type="InterPro" id="IPR015797">
    <property type="entry name" value="NUDIX_hydrolase-like_dom_sf"/>
</dbReference>
<dbReference type="PRINTS" id="PR00502">
    <property type="entry name" value="NUDIXFAMILY"/>
</dbReference>
<reference evidence="5 6" key="1">
    <citation type="journal article" date="2016" name="Nat. Commun.">
        <title>Thousands of microbial genomes shed light on interconnected biogeochemical processes in an aquifer system.</title>
        <authorList>
            <person name="Anantharaman K."/>
            <person name="Brown C.T."/>
            <person name="Hug L.A."/>
            <person name="Sharon I."/>
            <person name="Castelle C.J."/>
            <person name="Probst A.J."/>
            <person name="Thomas B.C."/>
            <person name="Singh A."/>
            <person name="Wilkins M.J."/>
            <person name="Karaoz U."/>
            <person name="Brodie E.L."/>
            <person name="Williams K.H."/>
            <person name="Hubbard S.S."/>
            <person name="Banfield J.F."/>
        </authorList>
    </citation>
    <scope>NUCLEOTIDE SEQUENCE [LARGE SCALE GENOMIC DNA]</scope>
</reference>
<comment type="similarity">
    <text evidence="3">Belongs to the Nudix hydrolase family.</text>
</comment>
<sequence>MELKLFIATKAVIIHDEKILILREASLYADGTNEGRYDLPGGRLKPGERFNEALAREVLEETGLSIQIGNPITVNEWRPVVRGEQWQIVGIFFECYALSPKVIVSTDHDAYEWIDPKEYKKYNIIDNLTPVFEEYLKRRKYI</sequence>
<proteinExistence type="inferred from homology"/>